<dbReference type="SUPFAM" id="SSF51445">
    <property type="entry name" value="(Trans)glycosidases"/>
    <property type="match status" value="1"/>
</dbReference>
<evidence type="ECO:0000256" key="13">
    <source>
        <dbReference type="ARBA" id="ARBA00037126"/>
    </source>
</evidence>
<proteinExistence type="inferred from homology"/>
<dbReference type="GO" id="GO:0005886">
    <property type="term" value="C:plasma membrane"/>
    <property type="evidence" value="ECO:0007669"/>
    <property type="project" value="UniProtKB-SubCell"/>
</dbReference>
<evidence type="ECO:0000259" key="18">
    <source>
        <dbReference type="Pfam" id="PF00150"/>
    </source>
</evidence>
<evidence type="ECO:0000256" key="3">
    <source>
        <dbReference type="ARBA" id="ARBA00022475"/>
    </source>
</evidence>
<dbReference type="RefSeq" id="XP_066075880.1">
    <property type="nucleotide sequence ID" value="XM_066219783.1"/>
</dbReference>
<dbReference type="GO" id="GO:0005576">
    <property type="term" value="C:extracellular region"/>
    <property type="evidence" value="ECO:0007669"/>
    <property type="project" value="TreeGrafter"/>
</dbReference>
<dbReference type="Gene3D" id="3.20.20.80">
    <property type="entry name" value="Glycosidases"/>
    <property type="match status" value="1"/>
</dbReference>
<dbReference type="Pfam" id="PF00150">
    <property type="entry name" value="Cellulase"/>
    <property type="match status" value="1"/>
</dbReference>
<comment type="function">
    <text evidence="13">Glucosidase involved in the degradation of cellulosic biomass. Active on lichenan.</text>
</comment>
<keyword evidence="9" id="KW-0325">Glycoprotein</keyword>
<dbReference type="EMBL" id="CP144102">
    <property type="protein sequence ID" value="WWC89117.1"/>
    <property type="molecule type" value="Genomic_DNA"/>
</dbReference>
<feature type="region of interest" description="Disordered" evidence="16">
    <location>
        <begin position="828"/>
        <end position="852"/>
    </location>
</feature>
<evidence type="ECO:0000256" key="12">
    <source>
        <dbReference type="ARBA" id="ARBA00036824"/>
    </source>
</evidence>
<feature type="region of interest" description="Disordered" evidence="16">
    <location>
        <begin position="205"/>
        <end position="254"/>
    </location>
</feature>
<feature type="compositionally biased region" description="Polar residues" evidence="16">
    <location>
        <begin position="118"/>
        <end position="129"/>
    </location>
</feature>
<evidence type="ECO:0000256" key="7">
    <source>
        <dbReference type="ARBA" id="ARBA00022989"/>
    </source>
</evidence>
<feature type="compositionally biased region" description="Polar residues" evidence="16">
    <location>
        <begin position="65"/>
        <end position="74"/>
    </location>
</feature>
<evidence type="ECO:0000256" key="9">
    <source>
        <dbReference type="ARBA" id="ARBA00023180"/>
    </source>
</evidence>
<feature type="compositionally biased region" description="Low complexity" evidence="16">
    <location>
        <begin position="229"/>
        <end position="252"/>
    </location>
</feature>
<dbReference type="GO" id="GO:0009251">
    <property type="term" value="P:glucan catabolic process"/>
    <property type="evidence" value="ECO:0007669"/>
    <property type="project" value="TreeGrafter"/>
</dbReference>
<dbReference type="PANTHER" id="PTHR31297">
    <property type="entry name" value="GLUCAN ENDO-1,6-BETA-GLUCOSIDASE B"/>
    <property type="match status" value="1"/>
</dbReference>
<evidence type="ECO:0000256" key="5">
    <source>
        <dbReference type="ARBA" id="ARBA00022801"/>
    </source>
</evidence>
<evidence type="ECO:0000256" key="8">
    <source>
        <dbReference type="ARBA" id="ARBA00023136"/>
    </source>
</evidence>
<dbReference type="InterPro" id="IPR050386">
    <property type="entry name" value="Glycosyl_hydrolase_5"/>
</dbReference>
<evidence type="ECO:0000256" key="15">
    <source>
        <dbReference type="ARBA" id="ARBA00041260"/>
    </source>
</evidence>
<evidence type="ECO:0000313" key="19">
    <source>
        <dbReference type="EMBL" id="WWC89117.1"/>
    </source>
</evidence>
<dbReference type="GeneID" id="91094705"/>
<evidence type="ECO:0000256" key="17">
    <source>
        <dbReference type="SAM" id="Phobius"/>
    </source>
</evidence>
<dbReference type="InterPro" id="IPR001547">
    <property type="entry name" value="Glyco_hydro_5"/>
</dbReference>
<reference evidence="19 20" key="1">
    <citation type="submission" date="2024-01" db="EMBL/GenBank/DDBJ databases">
        <title>Comparative genomics of Cryptococcus and Kwoniella reveals pathogenesis evolution and contrasting modes of karyotype evolution via chromosome fusion or intercentromeric recombination.</title>
        <authorList>
            <person name="Coelho M.A."/>
            <person name="David-Palma M."/>
            <person name="Shea T."/>
            <person name="Bowers K."/>
            <person name="McGinley-Smith S."/>
            <person name="Mohammad A.W."/>
            <person name="Gnirke A."/>
            <person name="Yurkov A.M."/>
            <person name="Nowrousian M."/>
            <person name="Sun S."/>
            <person name="Cuomo C.A."/>
            <person name="Heitman J."/>
        </authorList>
    </citation>
    <scope>NUCLEOTIDE SEQUENCE [LARGE SCALE GENOMIC DNA]</scope>
    <source>
        <strain evidence="19 20">CBS 6074</strain>
    </source>
</reference>
<dbReference type="AlphaFoldDB" id="A0AAX4JUP6"/>
<evidence type="ECO:0000256" key="10">
    <source>
        <dbReference type="ARBA" id="ARBA00023295"/>
    </source>
</evidence>
<evidence type="ECO:0000256" key="6">
    <source>
        <dbReference type="ARBA" id="ARBA00022968"/>
    </source>
</evidence>
<feature type="domain" description="Glycoside hydrolase family 5" evidence="18">
    <location>
        <begin position="350"/>
        <end position="594"/>
    </location>
</feature>
<evidence type="ECO:0000256" key="4">
    <source>
        <dbReference type="ARBA" id="ARBA00022692"/>
    </source>
</evidence>
<keyword evidence="8 17" id="KW-0472">Membrane</keyword>
<keyword evidence="3" id="KW-1003">Cell membrane</keyword>
<evidence type="ECO:0000256" key="1">
    <source>
        <dbReference type="ARBA" id="ARBA00004401"/>
    </source>
</evidence>
<keyword evidence="6" id="KW-0735">Signal-anchor</keyword>
<dbReference type="InterPro" id="IPR017853">
    <property type="entry name" value="GH"/>
</dbReference>
<evidence type="ECO:0000256" key="14">
    <source>
        <dbReference type="ARBA" id="ARBA00038929"/>
    </source>
</evidence>
<dbReference type="PANTHER" id="PTHR31297:SF34">
    <property type="entry name" value="GLUCAN 1,3-BETA-GLUCOSIDASE 2"/>
    <property type="match status" value="1"/>
</dbReference>
<evidence type="ECO:0000256" key="11">
    <source>
        <dbReference type="ARBA" id="ARBA00023316"/>
    </source>
</evidence>
<comment type="subcellular location">
    <subcellularLocation>
        <location evidence="1">Cell membrane</location>
        <topology evidence="1">Single-pass type II membrane protein</topology>
    </subcellularLocation>
</comment>
<feature type="transmembrane region" description="Helical" evidence="17">
    <location>
        <begin position="180"/>
        <end position="203"/>
    </location>
</feature>
<keyword evidence="20" id="KW-1185">Reference proteome</keyword>
<feature type="compositionally biased region" description="Low complexity" evidence="16">
    <location>
        <begin position="205"/>
        <end position="219"/>
    </location>
</feature>
<feature type="region of interest" description="Disordered" evidence="16">
    <location>
        <begin position="107"/>
        <end position="129"/>
    </location>
</feature>
<dbReference type="Proteomes" id="UP001355207">
    <property type="component" value="Chromosome 5"/>
</dbReference>
<dbReference type="GO" id="GO:0009986">
    <property type="term" value="C:cell surface"/>
    <property type="evidence" value="ECO:0007669"/>
    <property type="project" value="TreeGrafter"/>
</dbReference>
<sequence>MSPSEPSHPAYTAVPNPGTSSPTVGEFPSPDPNYREGSYLSPDPETSNLFGRPGSEYMPAPSIMTRDSTYSSLPGTPPLRGDERKSWGSNVGLAAAASSVAGAETRRPGSAARAPSNLAHSSLGWNNTNNDRLSVSDEDEEQGHITPAVAGIGAAEIQNEKPRWAEVGAEQPSKKKNRKLIYGGICLGLLALIALGVGLGVGLTRNKSTTDGSSSSSEGNKADETNNKSQTGTATAHHTSAAPSATPTSGTQGSLITLADGSTVTYDNPFGGEWHWDEANPFNSSARPNSWTPRLNEQWDYATNRIYGVNLGGWLNTEPFIVPALYEKYASVNGQTAIDEYTLSQNMGSNLTAAMTEHYETFITEKDFIEIASAGLNWIRLPMAFWAIETWPGEPYLERVSWAYVLKALQWARKYGIRVNLDLHNVPGSENGWNHSGRQGTPNWLNGPMGLANAQRSLDYIRTLAQFIAQSQFTDVVQMFGFINEPNGNALGQGPIGSFYIEAHNIIRDITGIGAGHGPQLSIHDSFLGIKNWYNFAPGMDRVALDQHNYMVFQDQPTGTLDDLKVKPCQWWASSTNTTFQSYGPVNTGEWSAAWNDCGQWVNNVGSGSRYDGTYDGYANKATGSCDYWNDYTQWNQSTIAALNHFVLGSMDAFQDYFFWTWKIGNSTGSIPQPNPFWNYQLGLQHGWIPKDPRQAAGTCQGDGVTMNPFNGKFSNPAVTGGAGAGTIAAADSSSFPWPPRSLTNIAAGDMDAIYQYTQTGDVITMPAPTFTSPGSTETIDAGNGWANPSADNRKAYATISGCSYAPEYSAASLGVPADACGAGLTQPTKRSVITENKRAAYPAPTTPPSRR</sequence>
<gene>
    <name evidence="19" type="ORF">L201_004035</name>
</gene>
<evidence type="ECO:0000256" key="2">
    <source>
        <dbReference type="ARBA" id="ARBA00005641"/>
    </source>
</evidence>
<dbReference type="EC" id="3.2.1.58" evidence="14"/>
<keyword evidence="4 17" id="KW-0812">Transmembrane</keyword>
<organism evidence="19 20">
    <name type="scientific">Kwoniella dendrophila CBS 6074</name>
    <dbReference type="NCBI Taxonomy" id="1295534"/>
    <lineage>
        <taxon>Eukaryota</taxon>
        <taxon>Fungi</taxon>
        <taxon>Dikarya</taxon>
        <taxon>Basidiomycota</taxon>
        <taxon>Agaricomycotina</taxon>
        <taxon>Tremellomycetes</taxon>
        <taxon>Tremellales</taxon>
        <taxon>Cryptococcaceae</taxon>
        <taxon>Kwoniella</taxon>
    </lineage>
</organism>
<comment type="similarity">
    <text evidence="2">Belongs to the glycosyl hydrolase 5 (cellulase A) family.</text>
</comment>
<evidence type="ECO:0000256" key="16">
    <source>
        <dbReference type="SAM" id="MobiDB-lite"/>
    </source>
</evidence>
<name>A0AAX4JUP6_9TREE</name>
<accession>A0AAX4JUP6</accession>
<keyword evidence="10" id="KW-0326">Glycosidase</keyword>
<dbReference type="GO" id="GO:0004338">
    <property type="term" value="F:glucan exo-1,3-beta-glucosidase activity"/>
    <property type="evidence" value="ECO:0007669"/>
    <property type="project" value="UniProtKB-EC"/>
</dbReference>
<protein>
    <recommendedName>
        <fullName evidence="14">glucan 1,3-beta-glucosidase</fullName>
        <ecNumber evidence="14">3.2.1.58</ecNumber>
    </recommendedName>
    <alternativeName>
        <fullName evidence="15">Exo-1,3-beta-glucanase D</fullName>
    </alternativeName>
</protein>
<keyword evidence="7 17" id="KW-1133">Transmembrane helix</keyword>
<dbReference type="GO" id="GO:0071555">
    <property type="term" value="P:cell wall organization"/>
    <property type="evidence" value="ECO:0007669"/>
    <property type="project" value="UniProtKB-KW"/>
</dbReference>
<keyword evidence="11" id="KW-0961">Cell wall biogenesis/degradation</keyword>
<feature type="region of interest" description="Disordered" evidence="16">
    <location>
        <begin position="1"/>
        <end position="86"/>
    </location>
</feature>
<keyword evidence="5" id="KW-0378">Hydrolase</keyword>
<dbReference type="FunFam" id="3.20.20.80:FF:000033">
    <property type="entry name" value="Glucan 1,3-beta-glucosidase A"/>
    <property type="match status" value="1"/>
</dbReference>
<comment type="catalytic activity">
    <reaction evidence="12">
        <text>Successive hydrolysis of beta-D-glucose units from the non-reducing ends of (1-&gt;3)-beta-D-glucans, releasing alpha-glucose.</text>
        <dbReference type="EC" id="3.2.1.58"/>
    </reaction>
</comment>
<evidence type="ECO:0000313" key="20">
    <source>
        <dbReference type="Proteomes" id="UP001355207"/>
    </source>
</evidence>